<accession>M1XTW4</accession>
<dbReference type="OrthoDB" id="235313at2157"/>
<evidence type="ECO:0000313" key="3">
    <source>
        <dbReference type="Proteomes" id="UP000011867"/>
    </source>
</evidence>
<dbReference type="AlphaFoldDB" id="M1XTW4"/>
<dbReference type="Pfam" id="PF26222">
    <property type="entry name" value="DUF8048"/>
    <property type="match status" value="1"/>
</dbReference>
<dbReference type="KEGG" id="nmo:Nmlp_3870"/>
<dbReference type="HOGENOM" id="CLU_149761_0_0_2"/>
<dbReference type="eggNOG" id="arCOG06309">
    <property type="taxonomic scope" value="Archaea"/>
</dbReference>
<reference evidence="2 3" key="1">
    <citation type="journal article" date="2013" name="Genome Announc.">
        <title>Genome of the haloarchaeon Natronomonas moolapensis, a neutrophilic member of a previously haloalkaliphilic genus.</title>
        <authorList>
            <person name="Dyall-Smith M.L."/>
            <person name="Pfeiffer F."/>
            <person name="Oberwinkler T."/>
            <person name="Klee K."/>
            <person name="Rampp M."/>
            <person name="Palm P."/>
            <person name="Gross K."/>
            <person name="Schuster S.C."/>
            <person name="Oesterhelt D."/>
        </authorList>
    </citation>
    <scope>NUCLEOTIDE SEQUENCE [LARGE SCALE GENOMIC DNA]</scope>
    <source>
        <strain evidence="3">DSM 18674 / JCM 14361 / 8.8.11</strain>
    </source>
</reference>
<proteinExistence type="predicted"/>
<gene>
    <name evidence="2" type="ordered locus">Nmlp_3870</name>
</gene>
<keyword evidence="3" id="KW-1185">Reference proteome</keyword>
<dbReference type="InterPro" id="IPR058361">
    <property type="entry name" value="DUF8048"/>
</dbReference>
<organism evidence="2 3">
    <name type="scientific">Natronomonas moolapensis (strain DSM 18674 / CECT 7526 / JCM 14361 / 8.8.11)</name>
    <dbReference type="NCBI Taxonomy" id="268739"/>
    <lineage>
        <taxon>Archaea</taxon>
        <taxon>Methanobacteriati</taxon>
        <taxon>Methanobacteriota</taxon>
        <taxon>Stenosarchaea group</taxon>
        <taxon>Halobacteria</taxon>
        <taxon>Halobacteriales</taxon>
        <taxon>Natronomonadaceae</taxon>
        <taxon>Natronomonas</taxon>
    </lineage>
</organism>
<sequence>MPDGPLDGNAVVLAAAKASVSGERLPDLVDRAQDRLATRRERYEHRYECVHEDDDGAVFLVEEGHWADLGAELALERREWTALRRVHGEHLKQLGGSLDRRAEFETALDVREVVVIGCE</sequence>
<protein>
    <recommendedName>
        <fullName evidence="1">DUF8048 domain-containing protein</fullName>
    </recommendedName>
</protein>
<dbReference type="Proteomes" id="UP000011867">
    <property type="component" value="Chromosome"/>
</dbReference>
<feature type="domain" description="DUF8048" evidence="1">
    <location>
        <begin position="5"/>
        <end position="117"/>
    </location>
</feature>
<name>M1XTW4_NATM8</name>
<dbReference type="STRING" id="268739.Nmlp_3870"/>
<dbReference type="EMBL" id="HF582854">
    <property type="protein sequence ID" value="CCQ37982.1"/>
    <property type="molecule type" value="Genomic_DNA"/>
</dbReference>
<evidence type="ECO:0000313" key="2">
    <source>
        <dbReference type="EMBL" id="CCQ37982.1"/>
    </source>
</evidence>
<evidence type="ECO:0000259" key="1">
    <source>
        <dbReference type="Pfam" id="PF26222"/>
    </source>
</evidence>